<dbReference type="RefSeq" id="WP_343787313.1">
    <property type="nucleotide sequence ID" value="NZ_BAAAFH010000011.1"/>
</dbReference>
<feature type="chain" id="PRO_5045587101" description="Haem-binding uptake Tiki superfamily ChaN domain-containing protein" evidence="1">
    <location>
        <begin position="19"/>
        <end position="284"/>
    </location>
</feature>
<dbReference type="InterPro" id="IPR007314">
    <property type="entry name" value="Cofac_haem-bd_dom"/>
</dbReference>
<proteinExistence type="predicted"/>
<dbReference type="SUPFAM" id="SSF159501">
    <property type="entry name" value="EreA/ChaN-like"/>
    <property type="match status" value="1"/>
</dbReference>
<name>A0ABN1MRA5_9FLAO</name>
<reference evidence="3 4" key="1">
    <citation type="journal article" date="2019" name="Int. J. Syst. Evol. Microbiol.">
        <title>The Global Catalogue of Microorganisms (GCM) 10K type strain sequencing project: providing services to taxonomists for standard genome sequencing and annotation.</title>
        <authorList>
            <consortium name="The Broad Institute Genomics Platform"/>
            <consortium name="The Broad Institute Genome Sequencing Center for Infectious Disease"/>
            <person name="Wu L."/>
            <person name="Ma J."/>
        </authorList>
    </citation>
    <scope>NUCLEOTIDE SEQUENCE [LARGE SCALE GENOMIC DNA]</scope>
    <source>
        <strain evidence="3 4">JCM 16083</strain>
    </source>
</reference>
<dbReference type="Pfam" id="PF04187">
    <property type="entry name" value="Cofac_haem_bdg"/>
    <property type="match status" value="1"/>
</dbReference>
<evidence type="ECO:0000313" key="3">
    <source>
        <dbReference type="EMBL" id="GAA0875628.1"/>
    </source>
</evidence>
<dbReference type="Proteomes" id="UP001501126">
    <property type="component" value="Unassembled WGS sequence"/>
</dbReference>
<gene>
    <name evidence="3" type="ORF">GCM10009118_20370</name>
</gene>
<feature type="domain" description="Haem-binding uptake Tiki superfamily ChaN" evidence="2">
    <location>
        <begin position="39"/>
        <end position="237"/>
    </location>
</feature>
<evidence type="ECO:0000259" key="2">
    <source>
        <dbReference type="Pfam" id="PF04187"/>
    </source>
</evidence>
<evidence type="ECO:0000256" key="1">
    <source>
        <dbReference type="SAM" id="SignalP"/>
    </source>
</evidence>
<evidence type="ECO:0000313" key="4">
    <source>
        <dbReference type="Proteomes" id="UP001501126"/>
    </source>
</evidence>
<organism evidence="3 4">
    <name type="scientific">Wandonia haliotis</name>
    <dbReference type="NCBI Taxonomy" id="574963"/>
    <lineage>
        <taxon>Bacteria</taxon>
        <taxon>Pseudomonadati</taxon>
        <taxon>Bacteroidota</taxon>
        <taxon>Flavobacteriia</taxon>
        <taxon>Flavobacteriales</taxon>
        <taxon>Crocinitomicaceae</taxon>
        <taxon>Wandonia</taxon>
    </lineage>
</organism>
<accession>A0ABN1MRA5</accession>
<feature type="signal peptide" evidence="1">
    <location>
        <begin position="1"/>
        <end position="18"/>
    </location>
</feature>
<keyword evidence="1" id="KW-0732">Signal</keyword>
<sequence>MRHLFIFSLLFILVQANAQSNFKIFNKQGKEISIDKFYKSLDKKQLIFFGEFHDCADIHWLQLQVTKYLHEKHGNKLVVGMEMFEADNQFIIDEYFGGLISTKNFEDECRLWKNYKTDYKPVVEFVRENNARLIATNIPRRYANSVFYNGIDHLKKFPSETKSYFAPLPIAIDTTLESNKQLMNMSMGGHKGQNMMEAQAVKDATMAHFIKQNMPENGAFLHLNGSFHSNKSEGILSFLKDEVSADQTLVITMVSQDQIDKLEDENKELADIIFCFTEDYAKTH</sequence>
<comment type="caution">
    <text evidence="3">The sequence shown here is derived from an EMBL/GenBank/DDBJ whole genome shotgun (WGS) entry which is preliminary data.</text>
</comment>
<keyword evidence="4" id="KW-1185">Reference proteome</keyword>
<dbReference type="CDD" id="cd14727">
    <property type="entry name" value="ChanN-like"/>
    <property type="match status" value="1"/>
</dbReference>
<protein>
    <recommendedName>
        <fullName evidence="2">Haem-binding uptake Tiki superfamily ChaN domain-containing protein</fullName>
    </recommendedName>
</protein>
<dbReference type="EMBL" id="BAAAFH010000011">
    <property type="protein sequence ID" value="GAA0875628.1"/>
    <property type="molecule type" value="Genomic_DNA"/>
</dbReference>
<dbReference type="Gene3D" id="3.40.50.11550">
    <property type="match status" value="1"/>
</dbReference>